<dbReference type="EMBL" id="QGKY02001250">
    <property type="protein sequence ID" value="KAF2561371.1"/>
    <property type="molecule type" value="Genomic_DNA"/>
</dbReference>
<dbReference type="AlphaFoldDB" id="A0A8S9HQK3"/>
<sequence>MHGLMSYRRFGRARSLRSDRAKRTLGRYVATKLRLGLGRYVATERNERSVAT</sequence>
<proteinExistence type="predicted"/>
<name>A0A8S9HQK3_BRACR</name>
<protein>
    <submittedName>
        <fullName evidence="1">Uncharacterized protein</fullName>
    </submittedName>
</protein>
<reference evidence="1" key="1">
    <citation type="submission" date="2019-12" db="EMBL/GenBank/DDBJ databases">
        <title>Genome sequencing and annotation of Brassica cretica.</title>
        <authorList>
            <person name="Studholme D.J."/>
            <person name="Sarris P.F."/>
        </authorList>
    </citation>
    <scope>NUCLEOTIDE SEQUENCE</scope>
    <source>
        <strain evidence="1">PFS-102/07</strain>
        <tissue evidence="1">Leaf</tissue>
    </source>
</reference>
<evidence type="ECO:0000313" key="1">
    <source>
        <dbReference type="EMBL" id="KAF2561371.1"/>
    </source>
</evidence>
<comment type="caution">
    <text evidence="1">The sequence shown here is derived from an EMBL/GenBank/DDBJ whole genome shotgun (WGS) entry which is preliminary data.</text>
</comment>
<gene>
    <name evidence="1" type="ORF">F2Q70_00016158</name>
</gene>
<accession>A0A8S9HQK3</accession>
<organism evidence="1">
    <name type="scientific">Brassica cretica</name>
    <name type="common">Mustard</name>
    <dbReference type="NCBI Taxonomy" id="69181"/>
    <lineage>
        <taxon>Eukaryota</taxon>
        <taxon>Viridiplantae</taxon>
        <taxon>Streptophyta</taxon>
        <taxon>Embryophyta</taxon>
        <taxon>Tracheophyta</taxon>
        <taxon>Spermatophyta</taxon>
        <taxon>Magnoliopsida</taxon>
        <taxon>eudicotyledons</taxon>
        <taxon>Gunneridae</taxon>
        <taxon>Pentapetalae</taxon>
        <taxon>rosids</taxon>
        <taxon>malvids</taxon>
        <taxon>Brassicales</taxon>
        <taxon>Brassicaceae</taxon>
        <taxon>Brassiceae</taxon>
        <taxon>Brassica</taxon>
    </lineage>
</organism>